<evidence type="ECO:0000313" key="2">
    <source>
        <dbReference type="Proteomes" id="UP000294616"/>
    </source>
</evidence>
<dbReference type="RefSeq" id="WP_132220759.1">
    <property type="nucleotide sequence ID" value="NZ_SMGO01000001.1"/>
</dbReference>
<dbReference type="EMBL" id="SMGO01000001">
    <property type="protein sequence ID" value="TCK84955.1"/>
    <property type="molecule type" value="Genomic_DNA"/>
</dbReference>
<evidence type="ECO:0000313" key="1">
    <source>
        <dbReference type="EMBL" id="TCK84955.1"/>
    </source>
</evidence>
<keyword evidence="2" id="KW-1185">Reference proteome</keyword>
<organism evidence="1 2">
    <name type="scientific">Albibacterium bauzanense</name>
    <dbReference type="NCBI Taxonomy" id="653929"/>
    <lineage>
        <taxon>Bacteria</taxon>
        <taxon>Pseudomonadati</taxon>
        <taxon>Bacteroidota</taxon>
        <taxon>Sphingobacteriia</taxon>
        <taxon>Sphingobacteriales</taxon>
        <taxon>Sphingobacteriaceae</taxon>
        <taxon>Albibacterium</taxon>
    </lineage>
</organism>
<comment type="caution">
    <text evidence="1">The sequence shown here is derived from an EMBL/GenBank/DDBJ whole genome shotgun (WGS) entry which is preliminary data.</text>
</comment>
<sequence>MENKINLFSEYSYSESTLNIELKENAIIIQKVQTVKKKLVALLEKAAIDSDLFRILSYYFNLNNERPQEVPSERNIMYLRIISYRLIKVLKIESSVPKEQLLLRFFILINFNKDQIIEYYINKIDSEIENNPDSKDDILNCYWIESHYLPKKDIIYTSANHCLGTTINNHISILKCQSKRENEQAMQSVHTGYRHIPRIINLIGTSAVMMYAFNMLINTNIIKLHIPFKSFFEVISELVRRADGKKFSTNTLKSRFNTYSLITLYKMADLLEILREYNDYQIKMYHKRK</sequence>
<name>A0A4R1M023_9SPHI</name>
<reference evidence="1 2" key="1">
    <citation type="submission" date="2019-03" db="EMBL/GenBank/DDBJ databases">
        <title>Genomic Encyclopedia of Archaeal and Bacterial Type Strains, Phase II (KMG-II): from individual species to whole genera.</title>
        <authorList>
            <person name="Goeker M."/>
        </authorList>
    </citation>
    <scope>NUCLEOTIDE SEQUENCE [LARGE SCALE GENOMIC DNA]</scope>
    <source>
        <strain evidence="1 2">DSM 22554</strain>
    </source>
</reference>
<dbReference type="Proteomes" id="UP000294616">
    <property type="component" value="Unassembled WGS sequence"/>
</dbReference>
<proteinExistence type="predicted"/>
<protein>
    <submittedName>
        <fullName evidence="1">Uncharacterized protein</fullName>
    </submittedName>
</protein>
<dbReference type="AlphaFoldDB" id="A0A4R1M023"/>
<gene>
    <name evidence="1" type="ORF">C8N28_0251</name>
</gene>
<accession>A0A4R1M023</accession>